<dbReference type="RefSeq" id="WP_302722242.1">
    <property type="nucleotide sequence ID" value="NZ_JAULRU010000514.1"/>
</dbReference>
<keyword evidence="2" id="KW-1185">Reference proteome</keyword>
<accession>A0ABU4S0D0</accession>
<dbReference type="Proteomes" id="UP001273505">
    <property type="component" value="Unassembled WGS sequence"/>
</dbReference>
<reference evidence="1 2" key="1">
    <citation type="submission" date="2023-11" db="EMBL/GenBank/DDBJ databases">
        <title>Gilvimarinus fulvus sp. nov., isolated from the surface of Kelp.</title>
        <authorList>
            <person name="Sun Y.Y."/>
            <person name="Gong Y."/>
            <person name="Du Z.J."/>
        </authorList>
    </citation>
    <scope>NUCLEOTIDE SEQUENCE [LARGE SCALE GENOMIC DNA]</scope>
    <source>
        <strain evidence="1 2">SDUM040013</strain>
    </source>
</reference>
<evidence type="ECO:0008006" key="3">
    <source>
        <dbReference type="Google" id="ProtNLM"/>
    </source>
</evidence>
<protein>
    <recommendedName>
        <fullName evidence="3">PD(D/E)XK endonuclease domain-containing protein</fullName>
    </recommendedName>
</protein>
<gene>
    <name evidence="1" type="ORF">SCD92_14050</name>
</gene>
<organism evidence="1 2">
    <name type="scientific">Gilvimarinus gilvus</name>
    <dbReference type="NCBI Taxonomy" id="3058038"/>
    <lineage>
        <taxon>Bacteria</taxon>
        <taxon>Pseudomonadati</taxon>
        <taxon>Pseudomonadota</taxon>
        <taxon>Gammaproteobacteria</taxon>
        <taxon>Cellvibrionales</taxon>
        <taxon>Cellvibrionaceae</taxon>
        <taxon>Gilvimarinus</taxon>
    </lineage>
</organism>
<evidence type="ECO:0000313" key="1">
    <source>
        <dbReference type="EMBL" id="MDX6850490.1"/>
    </source>
</evidence>
<dbReference type="EMBL" id="JAXAFO010000025">
    <property type="protein sequence ID" value="MDX6850490.1"/>
    <property type="molecule type" value="Genomic_DNA"/>
</dbReference>
<comment type="caution">
    <text evidence="1">The sequence shown here is derived from an EMBL/GenBank/DDBJ whole genome shotgun (WGS) entry which is preliminary data.</text>
</comment>
<name>A0ABU4S0D0_9GAMM</name>
<proteinExistence type="predicted"/>
<sequence>MIFTSSYSDGDGFIADRELTGYTYKSEPVELWVTRWTEGSGREEYSAKIVRKNNNYDELLSIDFKNSLVTVLRWASKNLDGQPKVFGELDLLDLKRDASIKGEGSEYLIAAYLMLEFGYLASLASPNMPGYDIHVVNPKSKASCKLQVKFRSNRNSTFKVSSDDFDFLVLVDKSFHEHKKLNVSAENNSFKTKEIYRPIPSWPIWIIDKNHIVSDMKFYGYVKSPRYSDFYHNWKSISDFLS</sequence>
<evidence type="ECO:0000313" key="2">
    <source>
        <dbReference type="Proteomes" id="UP001273505"/>
    </source>
</evidence>